<evidence type="ECO:0000256" key="8">
    <source>
        <dbReference type="PROSITE-ProRule" id="PRU00169"/>
    </source>
</evidence>
<proteinExistence type="predicted"/>
<dbReference type="SUPFAM" id="SSF46689">
    <property type="entry name" value="Homeodomain-like"/>
    <property type="match status" value="2"/>
</dbReference>
<evidence type="ECO:0000259" key="9">
    <source>
        <dbReference type="PROSITE" id="PS01124"/>
    </source>
</evidence>
<keyword evidence="6" id="KW-0238">DNA-binding</keyword>
<dbReference type="InterPro" id="IPR001789">
    <property type="entry name" value="Sig_transdc_resp-reg_receiver"/>
</dbReference>
<dbReference type="GO" id="GO:0003700">
    <property type="term" value="F:DNA-binding transcription factor activity"/>
    <property type="evidence" value="ECO:0007669"/>
    <property type="project" value="InterPro"/>
</dbReference>
<feature type="domain" description="HTH araC/xylS-type" evidence="9">
    <location>
        <begin position="261"/>
        <end position="359"/>
    </location>
</feature>
<keyword evidence="3 8" id="KW-0597">Phosphoprotein</keyword>
<dbReference type="Proteomes" id="UP000502248">
    <property type="component" value="Chromosome"/>
</dbReference>
<evidence type="ECO:0000313" key="12">
    <source>
        <dbReference type="Proteomes" id="UP000502248"/>
    </source>
</evidence>
<dbReference type="InterPro" id="IPR018060">
    <property type="entry name" value="HTH_AraC"/>
</dbReference>
<organism evidence="11 12">
    <name type="scientific">Cohnella herbarum</name>
    <dbReference type="NCBI Taxonomy" id="2728023"/>
    <lineage>
        <taxon>Bacteria</taxon>
        <taxon>Bacillati</taxon>
        <taxon>Bacillota</taxon>
        <taxon>Bacilli</taxon>
        <taxon>Bacillales</taxon>
        <taxon>Paenibacillaceae</taxon>
        <taxon>Cohnella</taxon>
    </lineage>
</organism>
<dbReference type="InterPro" id="IPR011006">
    <property type="entry name" value="CheY-like_superfamily"/>
</dbReference>
<dbReference type="SUPFAM" id="SSF52172">
    <property type="entry name" value="CheY-like"/>
    <property type="match status" value="1"/>
</dbReference>
<dbReference type="PANTHER" id="PTHR42713">
    <property type="entry name" value="HISTIDINE KINASE-RELATED"/>
    <property type="match status" value="1"/>
</dbReference>
<dbReference type="Pfam" id="PF12833">
    <property type="entry name" value="HTH_18"/>
    <property type="match status" value="1"/>
</dbReference>
<evidence type="ECO:0000256" key="4">
    <source>
        <dbReference type="ARBA" id="ARBA00023012"/>
    </source>
</evidence>
<keyword evidence="4" id="KW-0902">Two-component regulatory system</keyword>
<dbReference type="GO" id="GO:0000160">
    <property type="term" value="P:phosphorelay signal transduction system"/>
    <property type="evidence" value="ECO:0007669"/>
    <property type="project" value="UniProtKB-KW"/>
</dbReference>
<dbReference type="Gene3D" id="1.10.10.60">
    <property type="entry name" value="Homeodomain-like"/>
    <property type="match status" value="2"/>
</dbReference>
<keyword evidence="2" id="KW-0963">Cytoplasm</keyword>
<keyword evidence="7" id="KW-0804">Transcription</keyword>
<gene>
    <name evidence="11" type="ORF">HH215_31855</name>
</gene>
<dbReference type="GO" id="GO:0005737">
    <property type="term" value="C:cytoplasm"/>
    <property type="evidence" value="ECO:0007669"/>
    <property type="project" value="UniProtKB-SubCell"/>
</dbReference>
<evidence type="ECO:0000256" key="6">
    <source>
        <dbReference type="ARBA" id="ARBA00023125"/>
    </source>
</evidence>
<dbReference type="GO" id="GO:0043565">
    <property type="term" value="F:sequence-specific DNA binding"/>
    <property type="evidence" value="ECO:0007669"/>
    <property type="project" value="InterPro"/>
</dbReference>
<accession>A0A7Z2ZPW0</accession>
<dbReference type="Gene3D" id="3.40.50.2300">
    <property type="match status" value="1"/>
</dbReference>
<evidence type="ECO:0000313" key="11">
    <source>
        <dbReference type="EMBL" id="QJD87320.1"/>
    </source>
</evidence>
<dbReference type="RefSeq" id="WP_169283565.1">
    <property type="nucleotide sequence ID" value="NZ_CP051680.1"/>
</dbReference>
<dbReference type="EMBL" id="CP051680">
    <property type="protein sequence ID" value="QJD87320.1"/>
    <property type="molecule type" value="Genomic_DNA"/>
</dbReference>
<comment type="subcellular location">
    <subcellularLocation>
        <location evidence="1">Cytoplasm</location>
    </subcellularLocation>
</comment>
<dbReference type="PROSITE" id="PS01124">
    <property type="entry name" value="HTH_ARAC_FAMILY_2"/>
    <property type="match status" value="1"/>
</dbReference>
<evidence type="ECO:0000256" key="7">
    <source>
        <dbReference type="ARBA" id="ARBA00023163"/>
    </source>
</evidence>
<dbReference type="PANTHER" id="PTHR42713:SF3">
    <property type="entry name" value="TRANSCRIPTIONAL REGULATORY PROTEIN HPTR"/>
    <property type="match status" value="1"/>
</dbReference>
<protein>
    <submittedName>
        <fullName evidence="11">Response regulator</fullName>
    </submittedName>
</protein>
<evidence type="ECO:0000256" key="5">
    <source>
        <dbReference type="ARBA" id="ARBA00023015"/>
    </source>
</evidence>
<dbReference type="PRINTS" id="PR00032">
    <property type="entry name" value="HTHARAC"/>
</dbReference>
<dbReference type="CDD" id="cd17536">
    <property type="entry name" value="REC_YesN-like"/>
    <property type="match status" value="1"/>
</dbReference>
<dbReference type="KEGG" id="cheb:HH215_31855"/>
<name>A0A7Z2ZPW0_9BACL</name>
<dbReference type="PROSITE" id="PS50110">
    <property type="entry name" value="RESPONSE_REGULATORY"/>
    <property type="match status" value="1"/>
</dbReference>
<sequence length="362" mass="41192">MIRVLLVDDEPLIRTSLTSKVESQSEETVVSGTAANGAKALEWLAEHYADLCVTDVKMPVMDGLELIGRMKAEYPWMSAVVVSSYDEFEYAKTSLRLGAVDYIVKPVDQEQLNGVLSRVAGEIAEKRRAEAAMLLVRHLPHHQELLQRWVRQIRTVQLETMPLLVVDTLDALESLIGDRFYLLNSLSMAWLGLVVEELSKEKLVIELREGKDLGLGDKTIPLGKVRSYFRLCAVRRLEEGSNRIFEVTGALLDHPSRRAVKEVKAFIGANYGEKLNLQELADRVAISRNYFAQLFKQETGTTIWNYLVQIRMGKARELLLGMDKKVYEIASEVGYDNSVHFSQLFKEYYGLTPAEYKKRMER</sequence>
<dbReference type="SMART" id="SM00342">
    <property type="entry name" value="HTH_ARAC"/>
    <property type="match status" value="1"/>
</dbReference>
<evidence type="ECO:0000259" key="10">
    <source>
        <dbReference type="PROSITE" id="PS50110"/>
    </source>
</evidence>
<feature type="domain" description="Response regulatory" evidence="10">
    <location>
        <begin position="3"/>
        <end position="120"/>
    </location>
</feature>
<keyword evidence="12" id="KW-1185">Reference proteome</keyword>
<dbReference type="AlphaFoldDB" id="A0A7Z2ZPW0"/>
<evidence type="ECO:0000256" key="1">
    <source>
        <dbReference type="ARBA" id="ARBA00004496"/>
    </source>
</evidence>
<dbReference type="SMART" id="SM00448">
    <property type="entry name" value="REC"/>
    <property type="match status" value="1"/>
</dbReference>
<dbReference type="InterPro" id="IPR020449">
    <property type="entry name" value="Tscrpt_reg_AraC-type_HTH"/>
</dbReference>
<feature type="modified residue" description="4-aspartylphosphate" evidence="8">
    <location>
        <position position="55"/>
    </location>
</feature>
<dbReference type="InterPro" id="IPR018062">
    <property type="entry name" value="HTH_AraC-typ_CS"/>
</dbReference>
<evidence type="ECO:0000256" key="2">
    <source>
        <dbReference type="ARBA" id="ARBA00022490"/>
    </source>
</evidence>
<dbReference type="InterPro" id="IPR009057">
    <property type="entry name" value="Homeodomain-like_sf"/>
</dbReference>
<dbReference type="PROSITE" id="PS00041">
    <property type="entry name" value="HTH_ARAC_FAMILY_1"/>
    <property type="match status" value="1"/>
</dbReference>
<reference evidence="11 12" key="1">
    <citation type="submission" date="2020-04" db="EMBL/GenBank/DDBJ databases">
        <title>Genome sequencing of novel species.</title>
        <authorList>
            <person name="Heo J."/>
            <person name="Kim S.-J."/>
            <person name="Kim J.-S."/>
            <person name="Hong S.-B."/>
            <person name="Kwon S.-W."/>
        </authorList>
    </citation>
    <scope>NUCLEOTIDE SEQUENCE [LARGE SCALE GENOMIC DNA]</scope>
    <source>
        <strain evidence="11 12">MFER-1</strain>
    </source>
</reference>
<dbReference type="InterPro" id="IPR051552">
    <property type="entry name" value="HptR"/>
</dbReference>
<evidence type="ECO:0000256" key="3">
    <source>
        <dbReference type="ARBA" id="ARBA00022553"/>
    </source>
</evidence>
<dbReference type="Pfam" id="PF00072">
    <property type="entry name" value="Response_reg"/>
    <property type="match status" value="1"/>
</dbReference>
<keyword evidence="5" id="KW-0805">Transcription regulation</keyword>